<gene>
    <name evidence="3" type="ORF">RHS04_00142</name>
</gene>
<proteinExistence type="predicted"/>
<dbReference type="GO" id="GO:0016491">
    <property type="term" value="F:oxidoreductase activity"/>
    <property type="evidence" value="ECO:0007669"/>
    <property type="project" value="UniProtKB-KW"/>
</dbReference>
<dbReference type="PANTHER" id="PTHR43625">
    <property type="entry name" value="AFLATOXIN B1 ALDEHYDE REDUCTASE"/>
    <property type="match status" value="1"/>
</dbReference>
<sequence length="336" mass="36382">MAQIATIAGVPVVKIGHGLMSMTTKPEPLSDDQCFESIIAGINAAPSNAKVFLNSGEFYGVPPHVTTNLELLNRFFTKYPEHAERTFLSVKGALNMDQHGYAPDCSQEGIARSINNIIEKLGPNKKIDLFQPARIDPEISIEETMTTLNKYVEYGKIGSIGLSECSEATLVRASKVGSIAAVEIEVSFWSYEKETRKVIAAAHKLGTVVAAYSPLGSGFLTGEVPQELPKGDLRNRFPRFQGEAFENNLNLVNALKQIAGRKNLTLAQLCLAWVCSLGPHVVPIPSSTRAERTLENLAAASVALTAEDHADINCAVELNPVSGTRYPESGMKLLWG</sequence>
<evidence type="ECO:0000313" key="4">
    <source>
        <dbReference type="Proteomes" id="UP000650582"/>
    </source>
</evidence>
<dbReference type="CDD" id="cd19077">
    <property type="entry name" value="AKR_AKR8A1-2"/>
    <property type="match status" value="1"/>
</dbReference>
<dbReference type="PANTHER" id="PTHR43625:SF78">
    <property type="entry name" value="PYRIDOXAL REDUCTASE-RELATED"/>
    <property type="match status" value="1"/>
</dbReference>
<reference evidence="3" key="1">
    <citation type="submission" date="2020-09" db="EMBL/GenBank/DDBJ databases">
        <title>Comparative genome analyses of four rice-infecting Rhizoctonia solani isolates reveal extensive enrichment of homogalacturonan modification genes.</title>
        <authorList>
            <person name="Lee D.-Y."/>
            <person name="Jeon J."/>
            <person name="Kim K.-T."/>
            <person name="Cheong K."/>
            <person name="Song H."/>
            <person name="Choi G."/>
            <person name="Ko J."/>
            <person name="Opiyo S.O."/>
            <person name="Zuo S."/>
            <person name="Madhav S."/>
            <person name="Lee Y.-H."/>
            <person name="Wang G.-L."/>
        </authorList>
    </citation>
    <scope>NUCLEOTIDE SEQUENCE</scope>
    <source>
        <strain evidence="3">AG1-IA YN-7</strain>
    </source>
</reference>
<dbReference type="InterPro" id="IPR050791">
    <property type="entry name" value="Aldo-Keto_reductase"/>
</dbReference>
<name>A0A8H7HJJ8_9AGAM</name>
<evidence type="ECO:0000259" key="2">
    <source>
        <dbReference type="Pfam" id="PF00248"/>
    </source>
</evidence>
<organism evidence="3 4">
    <name type="scientific">Rhizoctonia solani</name>
    <dbReference type="NCBI Taxonomy" id="456999"/>
    <lineage>
        <taxon>Eukaryota</taxon>
        <taxon>Fungi</taxon>
        <taxon>Dikarya</taxon>
        <taxon>Basidiomycota</taxon>
        <taxon>Agaricomycotina</taxon>
        <taxon>Agaricomycetes</taxon>
        <taxon>Cantharellales</taxon>
        <taxon>Ceratobasidiaceae</taxon>
        <taxon>Rhizoctonia</taxon>
    </lineage>
</organism>
<dbReference type="InterPro" id="IPR036812">
    <property type="entry name" value="NAD(P)_OxRdtase_dom_sf"/>
</dbReference>
<dbReference type="EMBL" id="JACYCC010000010">
    <property type="protein sequence ID" value="KAF8686362.1"/>
    <property type="molecule type" value="Genomic_DNA"/>
</dbReference>
<dbReference type="GO" id="GO:0005737">
    <property type="term" value="C:cytoplasm"/>
    <property type="evidence" value="ECO:0007669"/>
    <property type="project" value="TreeGrafter"/>
</dbReference>
<accession>A0A8H7HJJ8</accession>
<dbReference type="AlphaFoldDB" id="A0A8H7HJJ8"/>
<evidence type="ECO:0000313" key="3">
    <source>
        <dbReference type="EMBL" id="KAF8686362.1"/>
    </source>
</evidence>
<comment type="caution">
    <text evidence="3">The sequence shown here is derived from an EMBL/GenBank/DDBJ whole genome shotgun (WGS) entry which is preliminary data.</text>
</comment>
<keyword evidence="1" id="KW-0560">Oxidoreductase</keyword>
<dbReference type="Proteomes" id="UP000650582">
    <property type="component" value="Unassembled WGS sequence"/>
</dbReference>
<evidence type="ECO:0000256" key="1">
    <source>
        <dbReference type="ARBA" id="ARBA00023002"/>
    </source>
</evidence>
<feature type="domain" description="NADP-dependent oxidoreductase" evidence="2">
    <location>
        <begin position="14"/>
        <end position="313"/>
    </location>
</feature>
<protein>
    <submittedName>
        <fullName evidence="3">Aldo kereductase</fullName>
    </submittedName>
</protein>
<dbReference type="InterPro" id="IPR023210">
    <property type="entry name" value="NADP_OxRdtase_dom"/>
</dbReference>
<dbReference type="Pfam" id="PF00248">
    <property type="entry name" value="Aldo_ket_red"/>
    <property type="match status" value="1"/>
</dbReference>
<dbReference type="Gene3D" id="3.20.20.100">
    <property type="entry name" value="NADP-dependent oxidoreductase domain"/>
    <property type="match status" value="1"/>
</dbReference>
<dbReference type="SUPFAM" id="SSF51430">
    <property type="entry name" value="NAD(P)-linked oxidoreductase"/>
    <property type="match status" value="1"/>
</dbReference>